<evidence type="ECO:0000313" key="1">
    <source>
        <dbReference type="EnsemblPlants" id="TuG1812G0400001875.01.T01"/>
    </source>
</evidence>
<dbReference type="RefSeq" id="XP_048570976.1">
    <property type="nucleotide sequence ID" value="XM_048715019.1"/>
</dbReference>
<dbReference type="EnsemblPlants" id="TuG1812G0400001875.01.T01">
    <property type="protein sequence ID" value="TuG1812G0400001875.01.T01"/>
    <property type="gene ID" value="TuG1812G0400001875.01"/>
</dbReference>
<reference evidence="1" key="3">
    <citation type="submission" date="2022-06" db="UniProtKB">
        <authorList>
            <consortium name="EnsemblPlants"/>
        </authorList>
    </citation>
    <scope>IDENTIFICATION</scope>
</reference>
<dbReference type="AlphaFoldDB" id="A0A8R7U615"/>
<reference evidence="1" key="2">
    <citation type="submission" date="2018-03" db="EMBL/GenBank/DDBJ databases">
        <title>The Triticum urartu genome reveals the dynamic nature of wheat genome evolution.</title>
        <authorList>
            <person name="Ling H."/>
            <person name="Ma B."/>
            <person name="Shi X."/>
            <person name="Liu H."/>
            <person name="Dong L."/>
            <person name="Sun H."/>
            <person name="Cao Y."/>
            <person name="Gao Q."/>
            <person name="Zheng S."/>
            <person name="Li Y."/>
            <person name="Yu Y."/>
            <person name="Du H."/>
            <person name="Qi M."/>
            <person name="Li Y."/>
            <person name="Yu H."/>
            <person name="Cui Y."/>
            <person name="Wang N."/>
            <person name="Chen C."/>
            <person name="Wu H."/>
            <person name="Zhao Y."/>
            <person name="Zhang J."/>
            <person name="Li Y."/>
            <person name="Zhou W."/>
            <person name="Zhang B."/>
            <person name="Hu W."/>
            <person name="Eijk M."/>
            <person name="Tang J."/>
            <person name="Witsenboer H."/>
            <person name="Zhao S."/>
            <person name="Li Z."/>
            <person name="Zhang A."/>
            <person name="Wang D."/>
            <person name="Liang C."/>
        </authorList>
    </citation>
    <scope>NUCLEOTIDE SEQUENCE [LARGE SCALE GENOMIC DNA]</scope>
    <source>
        <strain evidence="1">cv. G1812</strain>
    </source>
</reference>
<gene>
    <name evidence="1" type="primary">LOC125551721</name>
</gene>
<evidence type="ECO:0000313" key="2">
    <source>
        <dbReference type="Proteomes" id="UP000015106"/>
    </source>
</evidence>
<dbReference type="EnsemblPlants" id="TuG1812G0400001876.01.T01">
    <property type="protein sequence ID" value="TuG1812G0400001876.01.T01"/>
    <property type="gene ID" value="TuG1812G0400001876.01"/>
</dbReference>
<accession>A0A8R7U615</accession>
<sequence length="176" mass="19238">MFLLPDPLSPFLILSAHSKFAAPPISLLSCSLPLGSSSSPQATPQLVLPQGQQLVWLLLIWSWISSPVGRTPLRSSLGVRMVARFSSPSAQARALSLFPLEAARDMVLILHSDNILRRLNKNGGSTTLLHQNHRVNEDSGGPRDRALLWRWTTINIMAVLPLVIGQGSTLLGRLRP</sequence>
<dbReference type="GeneID" id="125551721"/>
<protein>
    <submittedName>
        <fullName evidence="1">Uncharacterized protein</fullName>
    </submittedName>
</protein>
<proteinExistence type="predicted"/>
<keyword evidence="2" id="KW-1185">Reference proteome</keyword>
<organism evidence="1 2">
    <name type="scientific">Triticum urartu</name>
    <name type="common">Red wild einkorn</name>
    <name type="synonym">Crithodium urartu</name>
    <dbReference type="NCBI Taxonomy" id="4572"/>
    <lineage>
        <taxon>Eukaryota</taxon>
        <taxon>Viridiplantae</taxon>
        <taxon>Streptophyta</taxon>
        <taxon>Embryophyta</taxon>
        <taxon>Tracheophyta</taxon>
        <taxon>Spermatophyta</taxon>
        <taxon>Magnoliopsida</taxon>
        <taxon>Liliopsida</taxon>
        <taxon>Poales</taxon>
        <taxon>Poaceae</taxon>
        <taxon>BOP clade</taxon>
        <taxon>Pooideae</taxon>
        <taxon>Triticodae</taxon>
        <taxon>Triticeae</taxon>
        <taxon>Triticinae</taxon>
        <taxon>Triticum</taxon>
    </lineage>
</organism>
<name>A0A8R7U615_TRIUA</name>
<dbReference type="Gramene" id="TuG1812G0400001875.01.T01">
    <property type="protein sequence ID" value="TuG1812G0400001875.01.T01"/>
    <property type="gene ID" value="TuG1812G0400001875.01"/>
</dbReference>
<dbReference type="Proteomes" id="UP000015106">
    <property type="component" value="Chromosome 4"/>
</dbReference>
<dbReference type="Gramene" id="TuG1812G0400001876.01.T01">
    <property type="protein sequence ID" value="TuG1812G0400001876.01.T01"/>
    <property type="gene ID" value="TuG1812G0400001876.01"/>
</dbReference>
<reference evidence="2" key="1">
    <citation type="journal article" date="2013" name="Nature">
        <title>Draft genome of the wheat A-genome progenitor Triticum urartu.</title>
        <authorList>
            <person name="Ling H.Q."/>
            <person name="Zhao S."/>
            <person name="Liu D."/>
            <person name="Wang J."/>
            <person name="Sun H."/>
            <person name="Zhang C."/>
            <person name="Fan H."/>
            <person name="Li D."/>
            <person name="Dong L."/>
            <person name="Tao Y."/>
            <person name="Gao C."/>
            <person name="Wu H."/>
            <person name="Li Y."/>
            <person name="Cui Y."/>
            <person name="Guo X."/>
            <person name="Zheng S."/>
            <person name="Wang B."/>
            <person name="Yu K."/>
            <person name="Liang Q."/>
            <person name="Yang W."/>
            <person name="Lou X."/>
            <person name="Chen J."/>
            <person name="Feng M."/>
            <person name="Jian J."/>
            <person name="Zhang X."/>
            <person name="Luo G."/>
            <person name="Jiang Y."/>
            <person name="Liu J."/>
            <person name="Wang Z."/>
            <person name="Sha Y."/>
            <person name="Zhang B."/>
            <person name="Wu H."/>
            <person name="Tang D."/>
            <person name="Shen Q."/>
            <person name="Xue P."/>
            <person name="Zou S."/>
            <person name="Wang X."/>
            <person name="Liu X."/>
            <person name="Wang F."/>
            <person name="Yang Y."/>
            <person name="An X."/>
            <person name="Dong Z."/>
            <person name="Zhang K."/>
            <person name="Zhang X."/>
            <person name="Luo M.C."/>
            <person name="Dvorak J."/>
            <person name="Tong Y."/>
            <person name="Wang J."/>
            <person name="Yang H."/>
            <person name="Li Z."/>
            <person name="Wang D."/>
            <person name="Zhang A."/>
            <person name="Wang J."/>
        </authorList>
    </citation>
    <scope>NUCLEOTIDE SEQUENCE</scope>
    <source>
        <strain evidence="2">cv. G1812</strain>
    </source>
</reference>